<name>A0A9W5REW0_9ACTO</name>
<dbReference type="PANTHER" id="PTHR43033:SF1">
    <property type="entry name" value="TRNA(ILE)-LYSIDINE SYNTHASE-RELATED"/>
    <property type="match status" value="1"/>
</dbReference>
<evidence type="ECO:0000256" key="2">
    <source>
        <dbReference type="ARBA" id="ARBA00022598"/>
    </source>
</evidence>
<keyword evidence="1 7" id="KW-0963">Cytoplasm</keyword>
<evidence type="ECO:0000256" key="1">
    <source>
        <dbReference type="ARBA" id="ARBA00022490"/>
    </source>
</evidence>
<sequence>MVSQLISSTPPQHTRAVTLALRSVVKDNGLEAGEWVVACSGGPDSLALTFAVADLGGRLGAAVRAVIVDHGLRAESTAEAEQTRQVLARWRIAARVVTVNVRSEGGVEAAAREARYLALRENSGAGAVVFLGHTMDDQAESVLLGLGRGSGARSLSGMREVVREDAPSSRTWVRPLLGVRRWDTEGMCAELGLEPVQDPSNRLQGGWARADGGPLPRVAVRHRVIPALGEALGRDVVPLLARSAQLLDADASALEEWASRCWLPGEDLVVEDLAGLPLAVRSRVLKDAAERAGAVPLTQAHISALDKLVVGFEGGDPIDLPGGVKAWRERESGRNQPGSEGVQESRPGSAPSREPQAHGGADCKREGRVRRLIKIMKTS</sequence>
<evidence type="ECO:0000313" key="11">
    <source>
        <dbReference type="EMBL" id="EPD31120.1"/>
    </source>
</evidence>
<dbReference type="Pfam" id="PF09179">
    <property type="entry name" value="TilS"/>
    <property type="match status" value="1"/>
</dbReference>
<keyword evidence="5 7" id="KW-0067">ATP-binding</keyword>
<dbReference type="NCBIfam" id="TIGR02432">
    <property type="entry name" value="lysidine_TilS_N"/>
    <property type="match status" value="1"/>
</dbReference>
<dbReference type="InterPro" id="IPR015262">
    <property type="entry name" value="tRNA_Ile_lys_synt_subst-bd"/>
</dbReference>
<evidence type="ECO:0000256" key="4">
    <source>
        <dbReference type="ARBA" id="ARBA00022741"/>
    </source>
</evidence>
<dbReference type="InterPro" id="IPR012795">
    <property type="entry name" value="tRNA_Ile_lys_synt_N"/>
</dbReference>
<comment type="catalytic activity">
    <reaction evidence="6 7">
        <text>cytidine(34) in tRNA(Ile2) + L-lysine + ATP = lysidine(34) in tRNA(Ile2) + AMP + diphosphate + H(+)</text>
        <dbReference type="Rhea" id="RHEA:43744"/>
        <dbReference type="Rhea" id="RHEA-COMP:10625"/>
        <dbReference type="Rhea" id="RHEA-COMP:10670"/>
        <dbReference type="ChEBI" id="CHEBI:15378"/>
        <dbReference type="ChEBI" id="CHEBI:30616"/>
        <dbReference type="ChEBI" id="CHEBI:32551"/>
        <dbReference type="ChEBI" id="CHEBI:33019"/>
        <dbReference type="ChEBI" id="CHEBI:82748"/>
        <dbReference type="ChEBI" id="CHEBI:83665"/>
        <dbReference type="ChEBI" id="CHEBI:456215"/>
        <dbReference type="EC" id="6.3.4.19"/>
    </reaction>
</comment>
<evidence type="ECO:0000256" key="7">
    <source>
        <dbReference type="HAMAP-Rule" id="MF_01161"/>
    </source>
</evidence>
<comment type="function">
    <text evidence="7">Ligates lysine onto the cytidine present at position 34 of the AUA codon-specific tRNA(Ile) that contains the anticodon CAU, in an ATP-dependent manner. Cytidine is converted to lysidine, thus changing the amino acid specificity of the tRNA from methionine to isoleucine.</text>
</comment>
<dbReference type="GO" id="GO:0006400">
    <property type="term" value="P:tRNA modification"/>
    <property type="evidence" value="ECO:0007669"/>
    <property type="project" value="UniProtKB-UniRule"/>
</dbReference>
<comment type="similarity">
    <text evidence="7">Belongs to the tRNA(Ile)-lysidine synthase family.</text>
</comment>
<dbReference type="SUPFAM" id="SSF82829">
    <property type="entry name" value="MesJ substrate recognition domain-like"/>
    <property type="match status" value="1"/>
</dbReference>
<comment type="subcellular location">
    <subcellularLocation>
        <location evidence="7">Cytoplasm</location>
    </subcellularLocation>
</comment>
<evidence type="ECO:0000313" key="12">
    <source>
        <dbReference type="Proteomes" id="UP000014387"/>
    </source>
</evidence>
<evidence type="ECO:0000256" key="8">
    <source>
        <dbReference type="SAM" id="MobiDB-lite"/>
    </source>
</evidence>
<dbReference type="RefSeq" id="WP_016444231.1">
    <property type="nucleotide sequence ID" value="NZ_KE150266.1"/>
</dbReference>
<dbReference type="PANTHER" id="PTHR43033">
    <property type="entry name" value="TRNA(ILE)-LYSIDINE SYNTHASE-RELATED"/>
    <property type="match status" value="1"/>
</dbReference>
<dbReference type="InterPro" id="IPR011063">
    <property type="entry name" value="TilS/TtcA_N"/>
</dbReference>
<gene>
    <name evidence="7" type="primary">tilS</name>
    <name evidence="11" type="ORF">HMPREF9238_00880</name>
</gene>
<dbReference type="InterPro" id="IPR014729">
    <property type="entry name" value="Rossmann-like_a/b/a_fold"/>
</dbReference>
<protein>
    <recommendedName>
        <fullName evidence="7">tRNA(Ile)-lysidine synthase</fullName>
        <ecNumber evidence="7">6.3.4.19</ecNumber>
    </recommendedName>
    <alternativeName>
        <fullName evidence="7">tRNA(Ile)-2-lysyl-cytidine synthase</fullName>
    </alternativeName>
    <alternativeName>
        <fullName evidence="7">tRNA(Ile)-lysidine synthetase</fullName>
    </alternativeName>
</protein>
<evidence type="ECO:0000256" key="3">
    <source>
        <dbReference type="ARBA" id="ARBA00022694"/>
    </source>
</evidence>
<evidence type="ECO:0000256" key="5">
    <source>
        <dbReference type="ARBA" id="ARBA00022840"/>
    </source>
</evidence>
<evidence type="ECO:0000259" key="10">
    <source>
        <dbReference type="Pfam" id="PF09179"/>
    </source>
</evidence>
<feature type="domain" description="tRNA(Ile)-lysidine synthase substrate-binding" evidence="10">
    <location>
        <begin position="269"/>
        <end position="330"/>
    </location>
</feature>
<dbReference type="EMBL" id="AGWN01000001">
    <property type="protein sequence ID" value="EPD31120.1"/>
    <property type="molecule type" value="Genomic_DNA"/>
</dbReference>
<dbReference type="OrthoDB" id="5244702at2"/>
<feature type="domain" description="tRNA(Ile)-lysidine/2-thiocytidine synthase N-terminal" evidence="9">
    <location>
        <begin position="35"/>
        <end position="202"/>
    </location>
</feature>
<keyword evidence="2 7" id="KW-0436">Ligase</keyword>
<dbReference type="Proteomes" id="UP000014387">
    <property type="component" value="Unassembled WGS sequence"/>
</dbReference>
<keyword evidence="4 7" id="KW-0547">Nucleotide-binding</keyword>
<evidence type="ECO:0000256" key="6">
    <source>
        <dbReference type="ARBA" id="ARBA00048539"/>
    </source>
</evidence>
<feature type="binding site" evidence="7">
    <location>
        <begin position="40"/>
        <end position="45"/>
    </location>
    <ligand>
        <name>ATP</name>
        <dbReference type="ChEBI" id="CHEBI:30616"/>
    </ligand>
</feature>
<organism evidence="11 12">
    <name type="scientific">Gleimia europaea ACS-120-V-Col10b</name>
    <dbReference type="NCBI Taxonomy" id="883069"/>
    <lineage>
        <taxon>Bacteria</taxon>
        <taxon>Bacillati</taxon>
        <taxon>Actinomycetota</taxon>
        <taxon>Actinomycetes</taxon>
        <taxon>Actinomycetales</taxon>
        <taxon>Actinomycetaceae</taxon>
        <taxon>Gleimia</taxon>
    </lineage>
</organism>
<dbReference type="HAMAP" id="MF_01161">
    <property type="entry name" value="tRNA_Ile_lys_synt"/>
    <property type="match status" value="1"/>
</dbReference>
<evidence type="ECO:0000259" key="9">
    <source>
        <dbReference type="Pfam" id="PF01171"/>
    </source>
</evidence>
<keyword evidence="3 7" id="KW-0819">tRNA processing</keyword>
<dbReference type="GO" id="GO:0005524">
    <property type="term" value="F:ATP binding"/>
    <property type="evidence" value="ECO:0007669"/>
    <property type="project" value="UniProtKB-UniRule"/>
</dbReference>
<dbReference type="GO" id="GO:0032267">
    <property type="term" value="F:tRNA(Ile)-lysidine synthase activity"/>
    <property type="evidence" value="ECO:0007669"/>
    <property type="project" value="UniProtKB-EC"/>
</dbReference>
<dbReference type="SUPFAM" id="SSF52402">
    <property type="entry name" value="Adenine nucleotide alpha hydrolases-like"/>
    <property type="match status" value="1"/>
</dbReference>
<comment type="domain">
    <text evidence="7">The N-terminal region contains the highly conserved SGGXDS motif, predicted to be a P-loop motif involved in ATP binding.</text>
</comment>
<dbReference type="Gene3D" id="3.40.50.620">
    <property type="entry name" value="HUPs"/>
    <property type="match status" value="1"/>
</dbReference>
<feature type="region of interest" description="Disordered" evidence="8">
    <location>
        <begin position="330"/>
        <end position="365"/>
    </location>
</feature>
<dbReference type="EC" id="6.3.4.19" evidence="7"/>
<accession>A0A9W5REW0</accession>
<dbReference type="CDD" id="cd01992">
    <property type="entry name" value="TilS_N"/>
    <property type="match status" value="1"/>
</dbReference>
<keyword evidence="12" id="KW-1185">Reference proteome</keyword>
<comment type="caution">
    <text evidence="11">The sequence shown here is derived from an EMBL/GenBank/DDBJ whole genome shotgun (WGS) entry which is preliminary data.</text>
</comment>
<dbReference type="GO" id="GO:0005737">
    <property type="term" value="C:cytoplasm"/>
    <property type="evidence" value="ECO:0007669"/>
    <property type="project" value="UniProtKB-SubCell"/>
</dbReference>
<proteinExistence type="inferred from homology"/>
<dbReference type="InterPro" id="IPR012094">
    <property type="entry name" value="tRNA_Ile_lys_synt"/>
</dbReference>
<reference evidence="11 12" key="1">
    <citation type="submission" date="2013-05" db="EMBL/GenBank/DDBJ databases">
        <title>The Genome Sequence of Actinomyces europaeus ACS-120-V-COL10B.</title>
        <authorList>
            <consortium name="The Broad Institute Genomics Platform"/>
            <person name="Earl A."/>
            <person name="Ward D."/>
            <person name="Feldgarden M."/>
            <person name="Gevers D."/>
            <person name="Saerens B."/>
            <person name="Vaneechoutte M."/>
            <person name="Walker B."/>
            <person name="Young S."/>
            <person name="Zeng Q."/>
            <person name="Gargeya S."/>
            <person name="Fitzgerald M."/>
            <person name="Haas B."/>
            <person name="Abouelleil A."/>
            <person name="Allen A.W."/>
            <person name="Alvarado L."/>
            <person name="Arachchi H.M."/>
            <person name="Berlin A.M."/>
            <person name="Chapman S.B."/>
            <person name="Gainer-Dewar J."/>
            <person name="Goldberg J."/>
            <person name="Griggs A."/>
            <person name="Gujja S."/>
            <person name="Hansen M."/>
            <person name="Howarth C."/>
            <person name="Imamovic A."/>
            <person name="Ireland A."/>
            <person name="Larimer J."/>
            <person name="McCowan C."/>
            <person name="Murphy C."/>
            <person name="Pearson M."/>
            <person name="Poon T.W."/>
            <person name="Priest M."/>
            <person name="Roberts A."/>
            <person name="Saif S."/>
            <person name="Shea T."/>
            <person name="Sisk P."/>
            <person name="Sykes S."/>
            <person name="Wortman J."/>
            <person name="Nusbaum C."/>
            <person name="Birren B."/>
        </authorList>
    </citation>
    <scope>NUCLEOTIDE SEQUENCE [LARGE SCALE GENOMIC DNA]</scope>
    <source>
        <strain evidence="11 12">ACS-120-V-Col10b</strain>
    </source>
</reference>
<dbReference type="AlphaFoldDB" id="A0A9W5REW0"/>
<dbReference type="Pfam" id="PF01171">
    <property type="entry name" value="ATP_bind_3"/>
    <property type="match status" value="1"/>
</dbReference>